<proteinExistence type="predicted"/>
<sequence>MFPYQEVAGGAGQTAHKVYVGAGSGDFQATYPTRFVFALADEDWEFHEFELDGKTWPGLAIFPQSDDFEVSFGDPERRSVVLDDACEIMKSYRYQIVVRHRQTGALATCDPAIENGDRERV</sequence>
<dbReference type="KEGG" id="gak:X907_0257"/>
<organism evidence="1 2">
    <name type="scientific">Glycocaulis alkaliphilus</name>
    <dbReference type="NCBI Taxonomy" id="1434191"/>
    <lineage>
        <taxon>Bacteria</taxon>
        <taxon>Pseudomonadati</taxon>
        <taxon>Pseudomonadota</taxon>
        <taxon>Alphaproteobacteria</taxon>
        <taxon>Maricaulales</taxon>
        <taxon>Maricaulaceae</taxon>
        <taxon>Glycocaulis</taxon>
    </lineage>
</organism>
<dbReference type="AlphaFoldDB" id="A0A3T0E602"/>
<evidence type="ECO:0000313" key="2">
    <source>
        <dbReference type="Proteomes" id="UP000286954"/>
    </source>
</evidence>
<protein>
    <submittedName>
        <fullName evidence="1">Uncharacterized protein</fullName>
    </submittedName>
</protein>
<dbReference type="EMBL" id="CP018911">
    <property type="protein sequence ID" value="AZU02805.1"/>
    <property type="molecule type" value="Genomic_DNA"/>
</dbReference>
<keyword evidence="2" id="KW-1185">Reference proteome</keyword>
<name>A0A3T0E602_9PROT</name>
<dbReference type="Proteomes" id="UP000286954">
    <property type="component" value="Chromosome"/>
</dbReference>
<evidence type="ECO:0000313" key="1">
    <source>
        <dbReference type="EMBL" id="AZU02805.1"/>
    </source>
</evidence>
<gene>
    <name evidence="1" type="ORF">X907_0257</name>
</gene>
<reference evidence="1 2" key="1">
    <citation type="submission" date="2016-12" db="EMBL/GenBank/DDBJ databases">
        <title>The genome of dimorphic prosthecate Glycocaulis alkaliphilus 6b-8t, isolated from crude oil dictates its adaptability in petroleum environments.</title>
        <authorList>
            <person name="Wu X.-L."/>
            <person name="Geng S."/>
        </authorList>
    </citation>
    <scope>NUCLEOTIDE SEQUENCE [LARGE SCALE GENOMIC DNA]</scope>
    <source>
        <strain evidence="1 2">6B-8</strain>
    </source>
</reference>
<accession>A0A3T0E602</accession>